<dbReference type="GO" id="GO:0005783">
    <property type="term" value="C:endoplasmic reticulum"/>
    <property type="evidence" value="ECO:0007669"/>
    <property type="project" value="TreeGrafter"/>
</dbReference>
<accession>A0A168L1R7</accession>
<gene>
    <name evidence="10" type="primary">ABSGL_01211.1 scaffold 1223</name>
</gene>
<evidence type="ECO:0000256" key="8">
    <source>
        <dbReference type="SAM" id="SignalP"/>
    </source>
</evidence>
<feature type="compositionally biased region" description="Basic residues" evidence="6">
    <location>
        <begin position="202"/>
        <end position="212"/>
    </location>
</feature>
<feature type="region of interest" description="Disordered" evidence="6">
    <location>
        <begin position="189"/>
        <end position="212"/>
    </location>
</feature>
<evidence type="ECO:0000256" key="2">
    <source>
        <dbReference type="ARBA" id="ARBA00013194"/>
    </source>
</evidence>
<dbReference type="InterPro" id="IPR001179">
    <property type="entry name" value="PPIase_FKBP_dom"/>
</dbReference>
<evidence type="ECO:0000259" key="9">
    <source>
        <dbReference type="PROSITE" id="PS50059"/>
    </source>
</evidence>
<feature type="chain" id="PRO_5007898663" description="peptidylprolyl isomerase" evidence="8">
    <location>
        <begin position="18"/>
        <end position="212"/>
    </location>
</feature>
<dbReference type="InParanoid" id="A0A168L1R7"/>
<keyword evidence="8" id="KW-0732">Signal</keyword>
<sequence length="212" mass="22803">MHILPLLVAGFAALASASAPKKPITALQIGVKHRVPEEECTKRSHDGDTLSMHYTGTLYDTGAKFDSSLDRNEPLQFTLGTGQVIQGWDQGLKNMCIGEKRRLKIPPSLGYGSQGAGSAIPGNAALVFDVELVDIIPGRRTFANNNNNQGSSSDDRFEQFKSPLFLISTGGIVSLFAAMYFYSRKSEASAAKKPADASSSKPKPKPKSTRVD</sequence>
<proteinExistence type="predicted"/>
<dbReference type="FunFam" id="3.10.50.40:FF:000006">
    <property type="entry name" value="Peptidyl-prolyl cis-trans isomerase"/>
    <property type="match status" value="1"/>
</dbReference>
<dbReference type="GO" id="GO:0003755">
    <property type="term" value="F:peptidyl-prolyl cis-trans isomerase activity"/>
    <property type="evidence" value="ECO:0007669"/>
    <property type="project" value="UniProtKB-KW"/>
</dbReference>
<evidence type="ECO:0000256" key="5">
    <source>
        <dbReference type="PROSITE-ProRule" id="PRU00277"/>
    </source>
</evidence>
<keyword evidence="11" id="KW-1185">Reference proteome</keyword>
<feature type="compositionally biased region" description="Low complexity" evidence="6">
    <location>
        <begin position="189"/>
        <end position="201"/>
    </location>
</feature>
<dbReference type="EC" id="5.2.1.8" evidence="2 5"/>
<evidence type="ECO:0000256" key="6">
    <source>
        <dbReference type="SAM" id="MobiDB-lite"/>
    </source>
</evidence>
<name>A0A168L1R7_ABSGL</name>
<reference evidence="10" key="1">
    <citation type="submission" date="2016-04" db="EMBL/GenBank/DDBJ databases">
        <authorList>
            <person name="Evans L.H."/>
            <person name="Alamgir A."/>
            <person name="Owens N."/>
            <person name="Weber N.D."/>
            <person name="Virtaneva K."/>
            <person name="Barbian K."/>
            <person name="Babar A."/>
            <person name="Rosenke K."/>
        </authorList>
    </citation>
    <scope>NUCLEOTIDE SEQUENCE [LARGE SCALE GENOMIC DNA]</scope>
    <source>
        <strain evidence="10">CBS 101.48</strain>
    </source>
</reference>
<evidence type="ECO:0000313" key="11">
    <source>
        <dbReference type="Proteomes" id="UP000078561"/>
    </source>
</evidence>
<dbReference type="AlphaFoldDB" id="A0A168L1R7"/>
<dbReference type="STRING" id="4829.A0A168L1R7"/>
<dbReference type="PROSITE" id="PS50059">
    <property type="entry name" value="FKBP_PPIASE"/>
    <property type="match status" value="1"/>
</dbReference>
<dbReference type="PANTHER" id="PTHR45779:SF7">
    <property type="entry name" value="PEPTIDYLPROLYL ISOMERASE"/>
    <property type="match status" value="1"/>
</dbReference>
<keyword evidence="7" id="KW-1133">Transmembrane helix</keyword>
<evidence type="ECO:0000256" key="1">
    <source>
        <dbReference type="ARBA" id="ARBA00000971"/>
    </source>
</evidence>
<feature type="domain" description="PPIase FKBP-type" evidence="9">
    <location>
        <begin position="47"/>
        <end position="136"/>
    </location>
</feature>
<evidence type="ECO:0000256" key="3">
    <source>
        <dbReference type="ARBA" id="ARBA00023110"/>
    </source>
</evidence>
<dbReference type="EMBL" id="LT550481">
    <property type="protein sequence ID" value="SAL95870.1"/>
    <property type="molecule type" value="Genomic_DNA"/>
</dbReference>
<dbReference type="Proteomes" id="UP000078561">
    <property type="component" value="Unassembled WGS sequence"/>
</dbReference>
<keyword evidence="4 5" id="KW-0413">Isomerase</keyword>
<dbReference type="InterPro" id="IPR046357">
    <property type="entry name" value="PPIase_dom_sf"/>
</dbReference>
<evidence type="ECO:0000256" key="4">
    <source>
        <dbReference type="ARBA" id="ARBA00023235"/>
    </source>
</evidence>
<dbReference type="Pfam" id="PF00254">
    <property type="entry name" value="FKBP_C"/>
    <property type="match status" value="1"/>
</dbReference>
<feature type="transmembrane region" description="Helical" evidence="7">
    <location>
        <begin position="164"/>
        <end position="183"/>
    </location>
</feature>
<protein>
    <recommendedName>
        <fullName evidence="2 5">peptidylprolyl isomerase</fullName>
        <ecNumber evidence="2 5">5.2.1.8</ecNumber>
    </recommendedName>
</protein>
<dbReference type="SUPFAM" id="SSF54534">
    <property type="entry name" value="FKBP-like"/>
    <property type="match status" value="1"/>
</dbReference>
<dbReference type="OMA" id="DKINVHY"/>
<dbReference type="InterPro" id="IPR044609">
    <property type="entry name" value="FKBP2/11"/>
</dbReference>
<keyword evidence="7" id="KW-0812">Transmembrane</keyword>
<dbReference type="OrthoDB" id="1902587at2759"/>
<feature type="signal peptide" evidence="8">
    <location>
        <begin position="1"/>
        <end position="17"/>
    </location>
</feature>
<keyword evidence="7" id="KW-0472">Membrane</keyword>
<dbReference type="Gene3D" id="3.10.50.40">
    <property type="match status" value="1"/>
</dbReference>
<comment type="catalytic activity">
    <reaction evidence="1 5">
        <text>[protein]-peptidylproline (omega=180) = [protein]-peptidylproline (omega=0)</text>
        <dbReference type="Rhea" id="RHEA:16237"/>
        <dbReference type="Rhea" id="RHEA-COMP:10747"/>
        <dbReference type="Rhea" id="RHEA-COMP:10748"/>
        <dbReference type="ChEBI" id="CHEBI:83833"/>
        <dbReference type="ChEBI" id="CHEBI:83834"/>
        <dbReference type="EC" id="5.2.1.8"/>
    </reaction>
</comment>
<evidence type="ECO:0000256" key="7">
    <source>
        <dbReference type="SAM" id="Phobius"/>
    </source>
</evidence>
<dbReference type="PANTHER" id="PTHR45779">
    <property type="entry name" value="PEPTIDYLPROLYL ISOMERASE"/>
    <property type="match status" value="1"/>
</dbReference>
<organism evidence="10">
    <name type="scientific">Absidia glauca</name>
    <name type="common">Pin mould</name>
    <dbReference type="NCBI Taxonomy" id="4829"/>
    <lineage>
        <taxon>Eukaryota</taxon>
        <taxon>Fungi</taxon>
        <taxon>Fungi incertae sedis</taxon>
        <taxon>Mucoromycota</taxon>
        <taxon>Mucoromycotina</taxon>
        <taxon>Mucoromycetes</taxon>
        <taxon>Mucorales</taxon>
        <taxon>Cunninghamellaceae</taxon>
        <taxon>Absidia</taxon>
    </lineage>
</organism>
<evidence type="ECO:0000313" key="10">
    <source>
        <dbReference type="EMBL" id="SAL95870.1"/>
    </source>
</evidence>
<keyword evidence="3 5" id="KW-0697">Rotamase</keyword>